<dbReference type="Pfam" id="PF08615">
    <property type="entry name" value="RNase_H2_suC"/>
    <property type="match status" value="1"/>
</dbReference>
<dbReference type="PANTHER" id="PTHR47204">
    <property type="entry name" value="OS02G0168900 PROTEIN"/>
    <property type="match status" value="1"/>
</dbReference>
<feature type="compositionally biased region" description="Low complexity" evidence="1">
    <location>
        <begin position="341"/>
        <end position="357"/>
    </location>
</feature>
<dbReference type="RefSeq" id="XP_062791774.1">
    <property type="nucleotide sequence ID" value="XM_062935723.1"/>
</dbReference>
<feature type="compositionally biased region" description="Basic and acidic residues" evidence="1">
    <location>
        <begin position="320"/>
        <end position="329"/>
    </location>
</feature>
<name>A0ABZ1D0G5_9TREE</name>
<feature type="compositionally biased region" description="Low complexity" evidence="1">
    <location>
        <begin position="30"/>
        <end position="41"/>
    </location>
</feature>
<feature type="compositionally biased region" description="Acidic residues" evidence="1">
    <location>
        <begin position="206"/>
        <end position="216"/>
    </location>
</feature>
<protein>
    <submittedName>
        <fullName evidence="2">Uncharacterized protein</fullName>
    </submittedName>
</protein>
<accession>A0ABZ1D0G5</accession>
<feature type="compositionally biased region" description="Basic residues" evidence="1">
    <location>
        <begin position="287"/>
        <end position="298"/>
    </location>
</feature>
<dbReference type="GeneID" id="87956131"/>
<feature type="region of interest" description="Disordered" evidence="1">
    <location>
        <begin position="30"/>
        <end position="95"/>
    </location>
</feature>
<organism evidence="2 3">
    <name type="scientific">Kwoniella shivajii</name>
    <dbReference type="NCBI Taxonomy" id="564305"/>
    <lineage>
        <taxon>Eukaryota</taxon>
        <taxon>Fungi</taxon>
        <taxon>Dikarya</taxon>
        <taxon>Basidiomycota</taxon>
        <taxon>Agaricomycotina</taxon>
        <taxon>Tremellomycetes</taxon>
        <taxon>Tremellales</taxon>
        <taxon>Cryptococcaceae</taxon>
        <taxon>Kwoniella</taxon>
    </lineage>
</organism>
<dbReference type="Gene3D" id="2.40.128.680">
    <property type="match status" value="1"/>
</dbReference>
<feature type="compositionally biased region" description="Low complexity" evidence="1">
    <location>
        <begin position="65"/>
        <end position="93"/>
    </location>
</feature>
<feature type="region of interest" description="Disordered" evidence="1">
    <location>
        <begin position="276"/>
        <end position="430"/>
    </location>
</feature>
<sequence>MSNTTFLLSSSSSTLPSSPSLSLLPFSLGTSSSPYSTPSAPILTYFKPRPIPSTSTSSVHPDAAPPSTSAAASNAGSGSGSSSTSGPARGSTSVKASFRGRTVIGQYIDIPKGWNGYILSTGKRPDQGGIEIHSNTISSRQKNKPLIAKNDVNGEEGEDEGTNLRRTTRQHPHPGGRVRGTGQIALSKPKTRARAVVSKKRYRLDSDDEDENDDEGADKNGIKEENEEEEKVVQLSRTPSKRLKSSYTTPKKSIPSIIGNGDGEISSVIPEIIIQEATPLKYPLSTPRKRLNERRGRRSSPTPRSGTLPNVTESMELVEDQMKVDIRPVEDDDEDEEEYTQISNEIQSNSSISIKSIMNPDNSESSLLDESTGLDIKEDGKEEQLIPSPSTEDDPPSFEIPPTSQPDAASSGLKQEEITSNNEEEIYDGPMRILKPISTFNGFMLYTPDDPLAGFRVDELQDRAQSATNASKEEHSSKGQEFGNGENTCRVSDESESDNKGIQVRQSWWRSGGAGEGGDEFIRGLGEWLGLVELLNEQVYLDPTSDEDDDEE</sequence>
<feature type="region of interest" description="Disordered" evidence="1">
    <location>
        <begin position="124"/>
        <end position="263"/>
    </location>
</feature>
<evidence type="ECO:0000256" key="1">
    <source>
        <dbReference type="SAM" id="MobiDB-lite"/>
    </source>
</evidence>
<dbReference type="Proteomes" id="UP001329825">
    <property type="component" value="Chromosome 5"/>
</dbReference>
<feature type="compositionally biased region" description="Basic residues" evidence="1">
    <location>
        <begin position="166"/>
        <end position="176"/>
    </location>
</feature>
<feature type="compositionally biased region" description="Polar residues" evidence="1">
    <location>
        <begin position="359"/>
        <end position="369"/>
    </location>
</feature>
<feature type="compositionally biased region" description="Acidic residues" evidence="1">
    <location>
        <begin position="330"/>
        <end position="339"/>
    </location>
</feature>
<dbReference type="PANTHER" id="PTHR47204:SF1">
    <property type="entry name" value="RIBONUCLEASE H2 SUBUNIT C"/>
    <property type="match status" value="1"/>
</dbReference>
<feature type="compositionally biased region" description="Basic and acidic residues" evidence="1">
    <location>
        <begin position="375"/>
        <end position="384"/>
    </location>
</feature>
<dbReference type="InterPro" id="IPR013924">
    <property type="entry name" value="RNase_H2_suC"/>
</dbReference>
<feature type="region of interest" description="Disordered" evidence="1">
    <location>
        <begin position="463"/>
        <end position="516"/>
    </location>
</feature>
<dbReference type="EMBL" id="CP141885">
    <property type="protein sequence ID" value="WRT67034.1"/>
    <property type="molecule type" value="Genomic_DNA"/>
</dbReference>
<evidence type="ECO:0000313" key="3">
    <source>
        <dbReference type="Proteomes" id="UP001329825"/>
    </source>
</evidence>
<reference evidence="2 3" key="1">
    <citation type="submission" date="2024-01" db="EMBL/GenBank/DDBJ databases">
        <title>Comparative genomics of Cryptococcus and Kwoniella reveals pathogenesis evolution and contrasting modes of karyotype evolution via chromosome fusion or intercentromeric recombination.</title>
        <authorList>
            <person name="Coelho M.A."/>
            <person name="David-Palma M."/>
            <person name="Shea T."/>
            <person name="Bowers K."/>
            <person name="McGinley-Smith S."/>
            <person name="Mohammad A.W."/>
            <person name="Gnirke A."/>
            <person name="Yurkov A.M."/>
            <person name="Nowrousian M."/>
            <person name="Sun S."/>
            <person name="Cuomo C.A."/>
            <person name="Heitman J."/>
        </authorList>
    </citation>
    <scope>NUCLEOTIDE SEQUENCE [LARGE SCALE GENOMIC DNA]</scope>
    <source>
        <strain evidence="2">CBS 11374</strain>
    </source>
</reference>
<proteinExistence type="predicted"/>
<feature type="compositionally biased region" description="Basic residues" evidence="1">
    <location>
        <begin position="189"/>
        <end position="202"/>
    </location>
</feature>
<keyword evidence="3" id="KW-1185">Reference proteome</keyword>
<gene>
    <name evidence="2" type="ORF">IL334_004000</name>
</gene>
<evidence type="ECO:0000313" key="2">
    <source>
        <dbReference type="EMBL" id="WRT67034.1"/>
    </source>
</evidence>